<organism evidence="2 3">
    <name type="scientific">Aspergillus pseudoustus</name>
    <dbReference type="NCBI Taxonomy" id="1810923"/>
    <lineage>
        <taxon>Eukaryota</taxon>
        <taxon>Fungi</taxon>
        <taxon>Dikarya</taxon>
        <taxon>Ascomycota</taxon>
        <taxon>Pezizomycotina</taxon>
        <taxon>Eurotiomycetes</taxon>
        <taxon>Eurotiomycetidae</taxon>
        <taxon>Eurotiales</taxon>
        <taxon>Aspergillaceae</taxon>
        <taxon>Aspergillus</taxon>
        <taxon>Aspergillus subgen. Nidulantes</taxon>
    </lineage>
</organism>
<sequence>MTDCSVFLLCFAKRRLYQTPVIIWETRRRQIHEPCWIKLFWRLKVVTLVMILCANFYPVSAQFEYPRV</sequence>
<dbReference type="Proteomes" id="UP001610446">
    <property type="component" value="Unassembled WGS sequence"/>
</dbReference>
<name>A0ABR4J6M9_9EURO</name>
<evidence type="ECO:0000313" key="3">
    <source>
        <dbReference type="Proteomes" id="UP001610446"/>
    </source>
</evidence>
<feature type="transmembrane region" description="Helical" evidence="1">
    <location>
        <begin position="39"/>
        <end position="57"/>
    </location>
</feature>
<keyword evidence="1" id="KW-1133">Transmembrane helix</keyword>
<reference evidence="2 3" key="1">
    <citation type="submission" date="2024-07" db="EMBL/GenBank/DDBJ databases">
        <title>Section-level genome sequencing and comparative genomics of Aspergillus sections Usti and Cavernicolus.</title>
        <authorList>
            <consortium name="Lawrence Berkeley National Laboratory"/>
            <person name="Nybo J.L."/>
            <person name="Vesth T.C."/>
            <person name="Theobald S."/>
            <person name="Frisvad J.C."/>
            <person name="Larsen T.O."/>
            <person name="Kjaerboelling I."/>
            <person name="Rothschild-Mancinelli K."/>
            <person name="Lyhne E.K."/>
            <person name="Kogle M.E."/>
            <person name="Barry K."/>
            <person name="Clum A."/>
            <person name="Na H."/>
            <person name="Ledsgaard L."/>
            <person name="Lin J."/>
            <person name="Lipzen A."/>
            <person name="Kuo A."/>
            <person name="Riley R."/>
            <person name="Mondo S."/>
            <person name="Labutti K."/>
            <person name="Haridas S."/>
            <person name="Pangalinan J."/>
            <person name="Salamov A.A."/>
            <person name="Simmons B.A."/>
            <person name="Magnuson J.K."/>
            <person name="Chen J."/>
            <person name="Drula E."/>
            <person name="Henrissat B."/>
            <person name="Wiebenga A."/>
            <person name="Lubbers R.J."/>
            <person name="Gomes A.C."/>
            <person name="Makela M.R."/>
            <person name="Stajich J."/>
            <person name="Grigoriev I.V."/>
            <person name="Mortensen U.H."/>
            <person name="De Vries R.P."/>
            <person name="Baker S.E."/>
            <person name="Andersen M.R."/>
        </authorList>
    </citation>
    <scope>NUCLEOTIDE SEQUENCE [LARGE SCALE GENOMIC DNA]</scope>
    <source>
        <strain evidence="2 3">CBS 123904</strain>
    </source>
</reference>
<dbReference type="EMBL" id="JBFXLU010000205">
    <property type="protein sequence ID" value="KAL2835442.1"/>
    <property type="molecule type" value="Genomic_DNA"/>
</dbReference>
<gene>
    <name evidence="2" type="ORF">BJY01DRAFT_223721</name>
</gene>
<keyword evidence="3" id="KW-1185">Reference proteome</keyword>
<accession>A0ABR4J6M9</accession>
<proteinExistence type="predicted"/>
<keyword evidence="1" id="KW-0812">Transmembrane</keyword>
<comment type="caution">
    <text evidence="2">The sequence shown here is derived from an EMBL/GenBank/DDBJ whole genome shotgun (WGS) entry which is preliminary data.</text>
</comment>
<evidence type="ECO:0000256" key="1">
    <source>
        <dbReference type="SAM" id="Phobius"/>
    </source>
</evidence>
<evidence type="ECO:0000313" key="2">
    <source>
        <dbReference type="EMBL" id="KAL2835442.1"/>
    </source>
</evidence>
<keyword evidence="1" id="KW-0472">Membrane</keyword>
<protein>
    <submittedName>
        <fullName evidence="2">Uncharacterized protein</fullName>
    </submittedName>
</protein>